<dbReference type="EMBL" id="WMZU01000010">
    <property type="protein sequence ID" value="MTS27282.1"/>
    <property type="molecule type" value="Genomic_DNA"/>
</dbReference>
<dbReference type="EMBL" id="WMZR01000041">
    <property type="protein sequence ID" value="MTS53194.1"/>
    <property type="molecule type" value="Genomic_DNA"/>
</dbReference>
<name>A0A0D8J1D6_9FIRM</name>
<evidence type="ECO:0000313" key="4">
    <source>
        <dbReference type="EMBL" id="MTS27282.1"/>
    </source>
</evidence>
<evidence type="ECO:0000313" key="7">
    <source>
        <dbReference type="Proteomes" id="UP000053433"/>
    </source>
</evidence>
<dbReference type="Proteomes" id="UP000053433">
    <property type="component" value="Unassembled WGS sequence"/>
</dbReference>
<dbReference type="EMBL" id="LMUA01000003">
    <property type="protein sequence ID" value="KUE77435.1"/>
    <property type="molecule type" value="Genomic_DNA"/>
</dbReference>
<proteinExistence type="predicted"/>
<sequence length="81" mass="9170">MASVDMHDIDLKEFNEVLAACKGDVFMVTPEGDRLNLKSRLCQLIGFTKLIEGGSIAEAKLECSDPEDQRRLFRFNMFGEK</sequence>
<dbReference type="AlphaFoldDB" id="A0A0D8J1D6"/>
<evidence type="ECO:0000313" key="5">
    <source>
        <dbReference type="EMBL" id="MTS53194.1"/>
    </source>
</evidence>
<dbReference type="RefSeq" id="WP_009325138.1">
    <property type="nucleotide sequence ID" value="NZ_CAOJUJ010000023.1"/>
</dbReference>
<protein>
    <recommendedName>
        <fullName evidence="11">Polya polymerase</fullName>
    </recommendedName>
</protein>
<evidence type="ECO:0000313" key="1">
    <source>
        <dbReference type="EMBL" id="KJF40780.1"/>
    </source>
</evidence>
<evidence type="ECO:0000313" key="2">
    <source>
        <dbReference type="EMBL" id="KUE77435.1"/>
    </source>
</evidence>
<dbReference type="Proteomes" id="UP000472755">
    <property type="component" value="Unassembled WGS sequence"/>
</dbReference>
<reference evidence="9 10" key="3">
    <citation type="journal article" date="2019" name="Nat. Med.">
        <title>A library of human gut bacterial isolates paired with longitudinal multiomics data enables mechanistic microbiome research.</title>
        <authorList>
            <person name="Poyet M."/>
            <person name="Groussin M."/>
            <person name="Gibbons S.M."/>
            <person name="Avila-Pacheco J."/>
            <person name="Jiang X."/>
            <person name="Kearney S.M."/>
            <person name="Perrotta A.R."/>
            <person name="Berdy B."/>
            <person name="Zhao S."/>
            <person name="Lieberman T.D."/>
            <person name="Swanson P.K."/>
            <person name="Smith M."/>
            <person name="Roesemann S."/>
            <person name="Alexander J.E."/>
            <person name="Rich S.A."/>
            <person name="Livny J."/>
            <person name="Vlamakis H."/>
            <person name="Clish C."/>
            <person name="Bullock K."/>
            <person name="Deik A."/>
            <person name="Scott J."/>
            <person name="Pierce K.A."/>
            <person name="Xavier R.J."/>
            <person name="Alm E.J."/>
        </authorList>
    </citation>
    <scope>NUCLEOTIDE SEQUENCE [LARGE SCALE GENOMIC DNA]</scope>
    <source>
        <strain evidence="4 10">BIOML-A4</strain>
        <strain evidence="5 9">BIOML-A7</strain>
    </source>
</reference>
<evidence type="ECO:0000313" key="6">
    <source>
        <dbReference type="Proteomes" id="UP000032483"/>
    </source>
</evidence>
<dbReference type="Proteomes" id="UP000449193">
    <property type="component" value="Unassembled WGS sequence"/>
</dbReference>
<reference evidence="1" key="1">
    <citation type="submission" date="2015-02" db="EMBL/GenBank/DDBJ databases">
        <title>A novel member of the family Ruminococcaceae isolated from human feces.</title>
        <authorList>
            <person name="Shkoporov A.N."/>
            <person name="Chaplin A.V."/>
            <person name="Motuzova O.V."/>
            <person name="Kafarskaia L.I."/>
            <person name="Khokhlova E.V."/>
            <person name="Efimov B.A."/>
        </authorList>
    </citation>
    <scope>NUCLEOTIDE SEQUENCE [LARGE SCALE GENOMIC DNA]</scope>
    <source>
        <strain evidence="1">585-1</strain>
    </source>
</reference>
<reference evidence="2 7" key="2">
    <citation type="submission" date="2015-10" db="EMBL/GenBank/DDBJ databases">
        <title>A novel member of the family Ruminococcaceae isolated from human faeces.</title>
        <authorList>
            <person name="Shkoporov A.N."/>
            <person name="Chaplin A.V."/>
            <person name="Motuzova O.V."/>
            <person name="Kafarskaia L.I."/>
            <person name="Efimov B.A."/>
        </authorList>
    </citation>
    <scope>NUCLEOTIDE SEQUENCE [LARGE SCALE GENOMIC DNA]</scope>
    <source>
        <strain evidence="2 7">668</strain>
    </source>
</reference>
<gene>
    <name evidence="2" type="ORF">ASJ35_03970</name>
    <name evidence="3" type="ORF">FYJ76_01260</name>
    <name evidence="5" type="ORF">GMD52_16895</name>
    <name evidence="4" type="ORF">GMD59_08270</name>
    <name evidence="1" type="ORF">TQ39_04455</name>
</gene>
<dbReference type="EMBL" id="JXXK01000004">
    <property type="protein sequence ID" value="KJF40780.1"/>
    <property type="molecule type" value="Genomic_DNA"/>
</dbReference>
<accession>A0A0W7TUF2</accession>
<evidence type="ECO:0000313" key="9">
    <source>
        <dbReference type="Proteomes" id="UP000449193"/>
    </source>
</evidence>
<organism evidence="1 6">
    <name type="scientific">Ruthenibacterium lactatiformans</name>
    <dbReference type="NCBI Taxonomy" id="1550024"/>
    <lineage>
        <taxon>Bacteria</taxon>
        <taxon>Bacillati</taxon>
        <taxon>Bacillota</taxon>
        <taxon>Clostridia</taxon>
        <taxon>Eubacteriales</taxon>
        <taxon>Oscillospiraceae</taxon>
        <taxon>Ruthenibacterium</taxon>
    </lineage>
</organism>
<reference evidence="3 8" key="4">
    <citation type="submission" date="2019-08" db="EMBL/GenBank/DDBJ databases">
        <title>In-depth cultivation of the pig gut microbiome towards novel bacterial diversity and tailored functional studies.</title>
        <authorList>
            <person name="Wylensek D."/>
            <person name="Hitch T.C.A."/>
            <person name="Clavel T."/>
        </authorList>
    </citation>
    <scope>NUCLEOTIDE SEQUENCE [LARGE SCALE GENOMIC DNA]</scope>
    <source>
        <strain evidence="3 8">WCA3-601-WT-6J</strain>
    </source>
</reference>
<dbReference type="GeneID" id="42855879"/>
<evidence type="ECO:0000313" key="10">
    <source>
        <dbReference type="Proteomes" id="UP000472755"/>
    </source>
</evidence>
<evidence type="ECO:0000313" key="3">
    <source>
        <dbReference type="EMBL" id="MST90575.1"/>
    </source>
</evidence>
<evidence type="ECO:0008006" key="11">
    <source>
        <dbReference type="Google" id="ProtNLM"/>
    </source>
</evidence>
<keyword evidence="6" id="KW-1185">Reference proteome</keyword>
<evidence type="ECO:0000313" key="8">
    <source>
        <dbReference type="Proteomes" id="UP000431913"/>
    </source>
</evidence>
<accession>A0A0D8J1D6</accession>
<dbReference type="Proteomes" id="UP000431913">
    <property type="component" value="Unassembled WGS sequence"/>
</dbReference>
<comment type="caution">
    <text evidence="1">The sequence shown here is derived from an EMBL/GenBank/DDBJ whole genome shotgun (WGS) entry which is preliminary data.</text>
</comment>
<dbReference type="EMBL" id="VUNJ01000001">
    <property type="protein sequence ID" value="MST90575.1"/>
    <property type="molecule type" value="Genomic_DNA"/>
</dbReference>
<dbReference type="Proteomes" id="UP000032483">
    <property type="component" value="Unassembled WGS sequence"/>
</dbReference>